<evidence type="ECO:0000313" key="1">
    <source>
        <dbReference type="EMBL" id="ATL23481.1"/>
    </source>
</evidence>
<dbReference type="EMBL" id="MF168943">
    <property type="protein sequence ID" value="ATL23481.1"/>
    <property type="molecule type" value="Genomic_DNA"/>
</dbReference>
<gene>
    <name evidence="1" type="primary">E9</name>
</gene>
<name>A0A291PWK3_9PAPI</name>
<reference evidence="1" key="1">
    <citation type="journal article" date="2017" name="Virus Evol.">
        <title>Unique genome organization of non-mammalian papillomaviruses provides insights into the evolution of viral early proteins.</title>
        <authorList>
            <person name="Van Doorslaer K."/>
            <person name="Ruoppolo V."/>
            <person name="Schmidt A."/>
            <person name="Lescroel A."/>
            <person name="Jongsomjit D."/>
            <person name="Elrod M."/>
            <person name="Kraberger S."/>
            <person name="Stainton D."/>
            <person name="Dugger K.M."/>
            <person name="Ballard G."/>
            <person name="Ainley D.G."/>
            <person name="Varsani A."/>
        </authorList>
    </citation>
    <scope>NUCLEOTIDE SEQUENCE [LARGE SCALE GENOMIC DNA]</scope>
</reference>
<dbReference type="Proteomes" id="UP000246759">
    <property type="component" value="Segment"/>
</dbReference>
<protein>
    <submittedName>
        <fullName evidence="1">E9</fullName>
    </submittedName>
</protein>
<accession>A0A291PWK3</accession>
<sequence>MPTIYCPNFQTCWLVNPPDGVSTQGMTSVTITCRTESQSYQTCSLAIVLFLKKAGQGLHLNCIPPALPALRRRLLGRSYRGRLDARLEELADLGWRIEYLLKTQLPFNTATIMMPTENLLDLYSYLGPTPDEEAELRHQVHVMLLEAGMKRKQRHLRRGRLSGNSFFNAS</sequence>
<organism evidence="1">
    <name type="scientific">Pygoscelis adeliae papillomavirus 2</name>
    <dbReference type="NCBI Taxonomy" id="2045113"/>
    <lineage>
        <taxon>Viruses</taxon>
        <taxon>Monodnaviria</taxon>
        <taxon>Shotokuvirae</taxon>
        <taxon>Cossaviricota</taxon>
        <taxon>Papovaviricetes</taxon>
        <taxon>Zurhausenvirales</taxon>
        <taxon>Papillomaviridae</taxon>
        <taxon>Firstpapillomavirinae</taxon>
        <taxon>Treisepsilonpapillomavirus</taxon>
        <taxon>Treisepsilonpapillomavirus 1</taxon>
    </lineage>
</organism>
<proteinExistence type="predicted"/>